<feature type="compositionally biased region" description="Basic and acidic residues" evidence="4">
    <location>
        <begin position="1"/>
        <end position="23"/>
    </location>
</feature>
<evidence type="ECO:0000313" key="6">
    <source>
        <dbReference type="EMBL" id="CAF4519322.1"/>
    </source>
</evidence>
<feature type="compositionally biased region" description="Low complexity" evidence="4">
    <location>
        <begin position="73"/>
        <end position="97"/>
    </location>
</feature>
<dbReference type="SUPFAM" id="SSF48452">
    <property type="entry name" value="TPR-like"/>
    <property type="match status" value="1"/>
</dbReference>
<dbReference type="PANTHER" id="PTHR45641">
    <property type="entry name" value="TETRATRICOPEPTIDE REPEAT PROTEIN (AFU_ORTHOLOGUE AFUA_6G03870)"/>
    <property type="match status" value="1"/>
</dbReference>
<feature type="non-terminal residue" evidence="5">
    <location>
        <position position="646"/>
    </location>
</feature>
<dbReference type="PROSITE" id="PS50005">
    <property type="entry name" value="TPR"/>
    <property type="match status" value="3"/>
</dbReference>
<evidence type="ECO:0000313" key="7">
    <source>
        <dbReference type="Proteomes" id="UP000663825"/>
    </source>
</evidence>
<dbReference type="EMBL" id="CAJOBP010007669">
    <property type="protein sequence ID" value="CAF4519322.1"/>
    <property type="molecule type" value="Genomic_DNA"/>
</dbReference>
<dbReference type="Pfam" id="PF13424">
    <property type="entry name" value="TPR_12"/>
    <property type="match status" value="1"/>
</dbReference>
<dbReference type="InterPro" id="IPR019734">
    <property type="entry name" value="TPR_rpt"/>
</dbReference>
<dbReference type="Gene3D" id="1.25.40.10">
    <property type="entry name" value="Tetratricopeptide repeat domain"/>
    <property type="match status" value="1"/>
</dbReference>
<reference evidence="5" key="1">
    <citation type="submission" date="2021-02" db="EMBL/GenBank/DDBJ databases">
        <authorList>
            <person name="Nowell W R."/>
        </authorList>
    </citation>
    <scope>NUCLEOTIDE SEQUENCE</scope>
</reference>
<protein>
    <submittedName>
        <fullName evidence="5">Uncharacterized protein</fullName>
    </submittedName>
</protein>
<dbReference type="Pfam" id="PF13181">
    <property type="entry name" value="TPR_8"/>
    <property type="match status" value="1"/>
</dbReference>
<evidence type="ECO:0000313" key="8">
    <source>
        <dbReference type="Proteomes" id="UP000663873"/>
    </source>
</evidence>
<proteinExistence type="predicted"/>
<dbReference type="Gene3D" id="3.90.176.10">
    <property type="entry name" value="Toxin ADP-ribosyltransferase, Chain A, domain 1"/>
    <property type="match status" value="1"/>
</dbReference>
<dbReference type="Proteomes" id="UP000663825">
    <property type="component" value="Unassembled WGS sequence"/>
</dbReference>
<dbReference type="PANTHER" id="PTHR45641:SF1">
    <property type="entry name" value="AAA+ ATPASE DOMAIN-CONTAINING PROTEIN"/>
    <property type="match status" value="1"/>
</dbReference>
<feature type="compositionally biased region" description="Basic and acidic residues" evidence="4">
    <location>
        <begin position="48"/>
        <end position="58"/>
    </location>
</feature>
<evidence type="ECO:0000256" key="2">
    <source>
        <dbReference type="ARBA" id="ARBA00022803"/>
    </source>
</evidence>
<accession>A0A817QG82</accession>
<dbReference type="EMBL" id="CAJNXB010001960">
    <property type="protein sequence ID" value="CAF3204918.1"/>
    <property type="molecule type" value="Genomic_DNA"/>
</dbReference>
<name>A0A817QG82_9BILA</name>
<dbReference type="InterPro" id="IPR011990">
    <property type="entry name" value="TPR-like_helical_dom_sf"/>
</dbReference>
<evidence type="ECO:0000256" key="4">
    <source>
        <dbReference type="SAM" id="MobiDB-lite"/>
    </source>
</evidence>
<dbReference type="PROSITE" id="PS51996">
    <property type="entry name" value="TR_MART"/>
    <property type="match status" value="1"/>
</dbReference>
<feature type="repeat" description="TPR" evidence="3">
    <location>
        <begin position="539"/>
        <end position="572"/>
    </location>
</feature>
<gene>
    <name evidence="5" type="ORF">TIS948_LOCUS12812</name>
    <name evidence="6" type="ORF">UJA718_LOCUS27512</name>
</gene>
<feature type="repeat" description="TPR" evidence="3">
    <location>
        <begin position="502"/>
        <end position="535"/>
    </location>
</feature>
<keyword evidence="2 3" id="KW-0802">TPR repeat</keyword>
<evidence type="ECO:0000313" key="5">
    <source>
        <dbReference type="EMBL" id="CAF3204918.1"/>
    </source>
</evidence>
<evidence type="ECO:0000256" key="3">
    <source>
        <dbReference type="PROSITE-ProRule" id="PRU00339"/>
    </source>
</evidence>
<organism evidence="5 7">
    <name type="scientific">Rotaria socialis</name>
    <dbReference type="NCBI Taxonomy" id="392032"/>
    <lineage>
        <taxon>Eukaryota</taxon>
        <taxon>Metazoa</taxon>
        <taxon>Spiralia</taxon>
        <taxon>Gnathifera</taxon>
        <taxon>Rotifera</taxon>
        <taxon>Eurotatoria</taxon>
        <taxon>Bdelloidea</taxon>
        <taxon>Philodinida</taxon>
        <taxon>Philodinidae</taxon>
        <taxon>Rotaria</taxon>
    </lineage>
</organism>
<keyword evidence="1" id="KW-0677">Repeat</keyword>
<dbReference type="Proteomes" id="UP000663873">
    <property type="component" value="Unassembled WGS sequence"/>
</dbReference>
<comment type="caution">
    <text evidence="5">The sequence shown here is derived from an EMBL/GenBank/DDBJ whole genome shotgun (WGS) entry which is preliminary data.</text>
</comment>
<dbReference type="SMART" id="SM00028">
    <property type="entry name" value="TPR"/>
    <property type="match status" value="4"/>
</dbReference>
<dbReference type="PROSITE" id="PS50293">
    <property type="entry name" value="TPR_REGION"/>
    <property type="match status" value="2"/>
</dbReference>
<feature type="region of interest" description="Disordered" evidence="4">
    <location>
        <begin position="1"/>
        <end position="97"/>
    </location>
</feature>
<feature type="repeat" description="TPR" evidence="3">
    <location>
        <begin position="581"/>
        <end position="614"/>
    </location>
</feature>
<sequence>MDTKKSHIPRKADYFGHNTEKKPITASSAGYTKHSRHEKSGAVSGDSHIAHSDKKKSGADSSVTSSGHDTKTKSTTSKQNTEKTTTTTTTAAASSTALRARRSRIVQNYLVVWLDANIDEKKEHFQKSLVELRKIVVTLDLFTDVDQCIEYLKRIDGQKIFLITSGLFGQKTVPLIHDMAQVDTIFVFCINKDRHKVWAKDWSKVEGVHGTIKSICKRLAKATRACDHDSIPMSFVPQLCTSDTASNEKNLDQLPPAYMYSVIFKDIILEIDDDDAKSMNTLVKFCREQNIPEHEINEFKRNYHQESAVWWYTKEIFLYGMLNCGLRSLDMEAMSKLGFFIRKLHLQLEQLHKEQSASFKKSFTVYRGQGLSQQDFQNLMGSKGGLLSFNNFLSTSMEREEATSFVQRALKRSPDIVGVMFIMKIDPSKISTSITPFAMIGEHSAIPQEQEILFTMHTVFRVGEIKQTTENSRLWEVHLAITDESDPQLVGLTDRIKEEISGRGWQRMGHLMLKVGHFDQAEELYNGLLENAPDDRDRAHIYHMLGLMNCHQGEYQQAVNFYEKSLEICKKILSPDDPNLASSYNNIGGVYDNMGEYSKALEYYEKSHKIYEISLPPTHPDLAISYGNIGLVYNNMGEYSKALEYY</sequence>
<dbReference type="OrthoDB" id="5986190at2759"/>
<dbReference type="SUPFAM" id="SSF56399">
    <property type="entry name" value="ADP-ribosylation"/>
    <property type="match status" value="1"/>
</dbReference>
<keyword evidence="8" id="KW-1185">Reference proteome</keyword>
<dbReference type="AlphaFoldDB" id="A0A817QG82"/>
<evidence type="ECO:0000256" key="1">
    <source>
        <dbReference type="ARBA" id="ARBA00022737"/>
    </source>
</evidence>